<feature type="compositionally biased region" description="Basic residues" evidence="1">
    <location>
        <begin position="32"/>
        <end position="41"/>
    </location>
</feature>
<gene>
    <name evidence="2" type="ORF">ACMD2_24976</name>
</gene>
<reference evidence="2 3" key="1">
    <citation type="journal article" date="2016" name="DNA Res.">
        <title>The draft genome of MD-2 pineapple using hybrid error correction of long reads.</title>
        <authorList>
            <person name="Redwan R.M."/>
            <person name="Saidin A."/>
            <person name="Kumar S.V."/>
        </authorList>
    </citation>
    <scope>NUCLEOTIDE SEQUENCE [LARGE SCALE GENOMIC DNA]</scope>
    <source>
        <strain evidence="3">cv. MD2</strain>
        <tissue evidence="2">Leaf</tissue>
    </source>
</reference>
<evidence type="ECO:0000313" key="3">
    <source>
        <dbReference type="Proteomes" id="UP000092600"/>
    </source>
</evidence>
<evidence type="ECO:0000313" key="2">
    <source>
        <dbReference type="EMBL" id="OAY81540.1"/>
    </source>
</evidence>
<protein>
    <submittedName>
        <fullName evidence="2">Uncharacterized protein</fullName>
    </submittedName>
</protein>
<sequence length="128" mass="14726">MRDTKSAPFTRLRGIHDRRGRLYTTGRTSATGKKKMRSRSRSCHEEEATTIMLRKKTISARGRSPVIQTLAQSRLPTHFRKFRRNVQNAEWNKLERPVPVSVVAEHIGKSAKSWNCERPVSEDRSLPA</sequence>
<comment type="caution">
    <text evidence="2">The sequence shown here is derived from an EMBL/GenBank/DDBJ whole genome shotgun (WGS) entry which is preliminary data.</text>
</comment>
<organism evidence="2 3">
    <name type="scientific">Ananas comosus</name>
    <name type="common">Pineapple</name>
    <name type="synonym">Ananas ananas</name>
    <dbReference type="NCBI Taxonomy" id="4615"/>
    <lineage>
        <taxon>Eukaryota</taxon>
        <taxon>Viridiplantae</taxon>
        <taxon>Streptophyta</taxon>
        <taxon>Embryophyta</taxon>
        <taxon>Tracheophyta</taxon>
        <taxon>Spermatophyta</taxon>
        <taxon>Magnoliopsida</taxon>
        <taxon>Liliopsida</taxon>
        <taxon>Poales</taxon>
        <taxon>Bromeliaceae</taxon>
        <taxon>Bromelioideae</taxon>
        <taxon>Ananas</taxon>
    </lineage>
</organism>
<dbReference type="Proteomes" id="UP000092600">
    <property type="component" value="Unassembled WGS sequence"/>
</dbReference>
<proteinExistence type="predicted"/>
<name>A0A199VXW0_ANACO</name>
<dbReference type="AlphaFoldDB" id="A0A199VXW0"/>
<evidence type="ECO:0000256" key="1">
    <source>
        <dbReference type="SAM" id="MobiDB-lite"/>
    </source>
</evidence>
<feature type="region of interest" description="Disordered" evidence="1">
    <location>
        <begin position="19"/>
        <end position="47"/>
    </location>
</feature>
<dbReference type="EMBL" id="LSRQ01000650">
    <property type="protein sequence ID" value="OAY81540.1"/>
    <property type="molecule type" value="Genomic_DNA"/>
</dbReference>
<accession>A0A199VXW0</accession>